<feature type="region of interest" description="Disordered" evidence="1">
    <location>
        <begin position="381"/>
        <end position="435"/>
    </location>
</feature>
<evidence type="ECO:0000256" key="1">
    <source>
        <dbReference type="SAM" id="MobiDB-lite"/>
    </source>
</evidence>
<feature type="compositionally biased region" description="Polar residues" evidence="1">
    <location>
        <begin position="1503"/>
        <end position="1515"/>
    </location>
</feature>
<dbReference type="Proteomes" id="UP001497525">
    <property type="component" value="Unassembled WGS sequence"/>
</dbReference>
<dbReference type="GO" id="GO:0007528">
    <property type="term" value="P:neuromuscular junction development"/>
    <property type="evidence" value="ECO:0007669"/>
    <property type="project" value="TreeGrafter"/>
</dbReference>
<feature type="compositionally biased region" description="Basic and acidic residues" evidence="1">
    <location>
        <begin position="678"/>
        <end position="689"/>
    </location>
</feature>
<gene>
    <name evidence="2" type="ORF">CDAUBV1_LOCUS3837</name>
</gene>
<accession>A0AAV2T1W2</accession>
<dbReference type="EMBL" id="CAXLJL010000090">
    <property type="protein sequence ID" value="CAL5131423.1"/>
    <property type="molecule type" value="Genomic_DNA"/>
</dbReference>
<reference evidence="2" key="1">
    <citation type="submission" date="2024-06" db="EMBL/GenBank/DDBJ databases">
        <authorList>
            <person name="Liu X."/>
            <person name="Lenzi L."/>
            <person name="Haldenby T S."/>
            <person name="Uol C."/>
        </authorList>
    </citation>
    <scope>NUCLEOTIDE SEQUENCE</scope>
</reference>
<dbReference type="PANTHER" id="PTHR21636:SF2">
    <property type="entry name" value="PROTEIN DOK-7"/>
    <property type="match status" value="1"/>
</dbReference>
<name>A0AAV2T1W2_CALDB</name>
<dbReference type="Gene3D" id="2.30.29.30">
    <property type="entry name" value="Pleckstrin-homology domain (PH domain)/Phosphotyrosine-binding domain (PTB)"/>
    <property type="match status" value="1"/>
</dbReference>
<feature type="compositionally biased region" description="Low complexity" evidence="1">
    <location>
        <begin position="1491"/>
        <end position="1502"/>
    </location>
</feature>
<feature type="region of interest" description="Disordered" evidence="1">
    <location>
        <begin position="730"/>
        <end position="759"/>
    </location>
</feature>
<feature type="compositionally biased region" description="Basic and acidic residues" evidence="1">
    <location>
        <begin position="1373"/>
        <end position="1391"/>
    </location>
</feature>
<feature type="compositionally biased region" description="Basic and acidic residues" evidence="1">
    <location>
        <begin position="1070"/>
        <end position="1082"/>
    </location>
</feature>
<dbReference type="PANTHER" id="PTHR21636">
    <property type="entry name" value="PROTEIN DOK-7"/>
    <property type="match status" value="1"/>
</dbReference>
<protein>
    <recommendedName>
        <fullName evidence="4">Insulin receptor substrate 1</fullName>
    </recommendedName>
</protein>
<feature type="compositionally biased region" description="Low complexity" evidence="1">
    <location>
        <begin position="384"/>
        <end position="403"/>
    </location>
</feature>
<feature type="region of interest" description="Disordered" evidence="1">
    <location>
        <begin position="1070"/>
        <end position="1090"/>
    </location>
</feature>
<proteinExistence type="predicted"/>
<feature type="region of interest" description="Disordered" evidence="1">
    <location>
        <begin position="654"/>
        <end position="696"/>
    </location>
</feature>
<feature type="compositionally biased region" description="Polar residues" evidence="1">
    <location>
        <begin position="404"/>
        <end position="424"/>
    </location>
</feature>
<feature type="region of interest" description="Disordered" evidence="1">
    <location>
        <begin position="1485"/>
        <end position="1515"/>
    </location>
</feature>
<feature type="region of interest" description="Disordered" evidence="1">
    <location>
        <begin position="898"/>
        <end position="955"/>
    </location>
</feature>
<evidence type="ECO:0008006" key="4">
    <source>
        <dbReference type="Google" id="ProtNLM"/>
    </source>
</evidence>
<evidence type="ECO:0000313" key="3">
    <source>
        <dbReference type="Proteomes" id="UP001497525"/>
    </source>
</evidence>
<feature type="region of interest" description="Disordered" evidence="1">
    <location>
        <begin position="1958"/>
        <end position="2006"/>
    </location>
</feature>
<dbReference type="InterPro" id="IPR011993">
    <property type="entry name" value="PH-like_dom_sf"/>
</dbReference>
<dbReference type="SUPFAM" id="SSF50729">
    <property type="entry name" value="PH domain-like"/>
    <property type="match status" value="1"/>
</dbReference>
<feature type="region of interest" description="Disordered" evidence="1">
    <location>
        <begin position="1359"/>
        <end position="1391"/>
    </location>
</feature>
<feature type="compositionally biased region" description="Polar residues" evidence="1">
    <location>
        <begin position="656"/>
        <end position="667"/>
    </location>
</feature>
<organism evidence="2 3">
    <name type="scientific">Calicophoron daubneyi</name>
    <name type="common">Rumen fluke</name>
    <name type="synonym">Paramphistomum daubneyi</name>
    <dbReference type="NCBI Taxonomy" id="300641"/>
    <lineage>
        <taxon>Eukaryota</taxon>
        <taxon>Metazoa</taxon>
        <taxon>Spiralia</taxon>
        <taxon>Lophotrochozoa</taxon>
        <taxon>Platyhelminthes</taxon>
        <taxon>Trematoda</taxon>
        <taxon>Digenea</taxon>
        <taxon>Plagiorchiida</taxon>
        <taxon>Pronocephalata</taxon>
        <taxon>Paramphistomoidea</taxon>
        <taxon>Paramphistomidae</taxon>
        <taxon>Calicophoron</taxon>
    </lineage>
</organism>
<sequence length="2006" mass="216545">MSTIKIRFALQGPVKYRDGRKWKRRYCVLALAPKTEDGMHLYLAKSYDEFAPYRSRGCVVDVQIPSAREDAELSTKLSCTPSSYRYLGQPGDSASLLPTRQASVEYDGSGPLVNTATQSCAAAVESTSLGLSAASNLASTLNAPAPVDEIIGFESGYHMDKESNVIVLIGSSSVYVIAVQSTDEMFRWADTMAKIMTDVRFRVTLRRSVEGSKLPQGIQGSLHIQHWRLCLIGEPSAGCKFICSWRLDCIEKAHTMTSLIGAANSGTSEQQPGTRQLEEDKHRISLGSLSVLNSPIATNLGMSTSTSNSRQGVDRPRHLLILSASHSAGKGRGLHTFELDGGSLLELTSAIERFMALRYNPRLTTSLCPTCYALTSSEAGRPTSSILSKSHSSSHQSESSQSKDLGNNSSLSSDASENLHSVSPAQRFPSKRQTGDLMTYRSSPLTMPAAVGPMKANSLNINHQRNLYGQSVPVLSSSQFTRPAPQYSNVLCSSSSLSPPVSSKHPDIPALGTRTAANQPAGDEHSMSIDFLSRCDDSVLSHSAGSRNSTASLEESIVRPLSQSVSVCSCSACPDQSSSQAAVTRAAWTCPSSSGLNNPINSVNYMRQNLVEPNRNSDPPRVSANRKEFTEVSNPLRAETQVAKVAAGLVIARRPSGSTGHSANMYTRQPPPLPPALESDRGSLNHRPENSSTTNSFLHPVMSVHATDVHSVLSTSFHDGSVCDHVNEEQQIRRRRSYPHQQSLLAQHSDMSSGEGGSAQHGIFSIDEDLWEPDGRCCDRYDDARERLHHTMPANMCTRVLPPPGTLEVLPKSEVSTSGNDGKLAATMLGTARAPVESDQVPVFSLLTKYYQEQLYRLYRHRLRQYRACFCIHCLVRSLSSDALLLLRYDNRLSTREKISQAQSPELARTALSTSTVGSTASPTHSISSRPISGSAYANSSSTVPTGSQTNAGITKTTCGSRLKHINRFFHRKHSKSHDSLRSPNRSVHLVDAENANGKSVGPQIPSIAEGEYATYTPNTSESKPYNSGTNIFEHDLFPIILRCPRHGIRSYRPYSEFVHRFDLARYPRCRKETKQPREPSSRKHSKLRAHHSLTCGLPSSVVSNLLELVRLRNNAQGMKSDTNESVGKGSTLAAPGYPSSAGEMRFLIDLFRSTNGQLPTQSSACESKDHPVSSNIRSSSAHRTQSPKSRNCRLSFDIGLPDIRPHFSLSLTSLSCSEPAFGSRMALPLGYSDLPSHYSSLSSLLTFHSLSGSSSIMSGSHALGDVSTRKTVTLPSVDSTVKISHNSGDVVDGSQPHVSYYPEEPSFESVLVVPGENLGSNPLTTARCGSPLQKVSETDSPLHAISYFGRRGPHWSNSGHAVGRGSPPRVLTDSKKNCTKSYDSRNGETVGERKHMCAKISRKTSADYKLRSSTLPNTSAFRSKFERKSLDEISPIRDDILLNQSIARAKETDDERRIHWLESDGESGRSYSVMFRRGVCPSSQSNIETNVSPVPSNSSVSRKQSIQSDAGTSLQQNEDVGNAFEGHGHCPPNYCNFVPVSNVPHLSRTGPQFQDACTKLNHGFVPHVDAGGPMGNESSRASYVNVPLPTTHQMSEYANCNPSAVNRLNRQQGFVFGSTDVRALSKSSNNRLLLPKSGARATMRTTSCSQQFPSNPAGTIPITTNGHLGLSPADNKSAYPSNASQLSSVPSLYPAIPAEVRDPSRNYAMVDLRPSPASSATVTAELALNVAYHPVHSSLMDELTSVGSSSASILGFSTNTSTGSDCTSDAATLTSETVGSYAAVCPHSEMQPDATSGNTCPLTRPVLMDSTRRRHSHSLSSAVCDPPVLNYVRVIASTTPLTVPDPTLHEDDNTVSDPIACSIPIHSDSPSSSSGLGGVASQSITPPLAPTCASFSEIFNSRSMTSSATSSAEGNGVDAGFQSYSPSDQGCVAYTQIDFARTLALGELCGDIEQDKQVAPTNTSSTQPRPCSTKADRPASMRKTLTRSIRSIRQKSGKKNGSFFS</sequence>
<dbReference type="InterPro" id="IPR037746">
    <property type="entry name" value="Dok-7"/>
</dbReference>
<evidence type="ECO:0000313" key="2">
    <source>
        <dbReference type="EMBL" id="CAL5131423.1"/>
    </source>
</evidence>
<feature type="compositionally biased region" description="Polar residues" evidence="1">
    <location>
        <begin position="1173"/>
        <end position="1189"/>
    </location>
</feature>
<feature type="compositionally biased region" description="Polar residues" evidence="1">
    <location>
        <begin position="1960"/>
        <end position="1971"/>
    </location>
</feature>
<feature type="compositionally biased region" description="Polar residues" evidence="1">
    <location>
        <begin position="911"/>
        <end position="955"/>
    </location>
</feature>
<feature type="region of interest" description="Disordered" evidence="1">
    <location>
        <begin position="1160"/>
        <end position="1189"/>
    </location>
</feature>
<comment type="caution">
    <text evidence="2">The sequence shown here is derived from an EMBL/GenBank/DDBJ whole genome shotgun (WGS) entry which is preliminary data.</text>
</comment>
<feature type="compositionally biased region" description="Polar residues" evidence="1">
    <location>
        <begin position="739"/>
        <end position="752"/>
    </location>
</feature>
<dbReference type="GO" id="GO:0019901">
    <property type="term" value="F:protein kinase binding"/>
    <property type="evidence" value="ECO:0007669"/>
    <property type="project" value="InterPro"/>
</dbReference>